<evidence type="ECO:0000256" key="2">
    <source>
        <dbReference type="ARBA" id="ARBA00022598"/>
    </source>
</evidence>
<dbReference type="InterPro" id="IPR025110">
    <property type="entry name" value="AMP-bd_C"/>
</dbReference>
<keyword evidence="3" id="KW-0276">Fatty acid metabolism</keyword>
<evidence type="ECO:0000259" key="6">
    <source>
        <dbReference type="Pfam" id="PF23024"/>
    </source>
</evidence>
<keyword evidence="2" id="KW-0436">Ligase</keyword>
<dbReference type="CDD" id="cd05931">
    <property type="entry name" value="FAAL"/>
    <property type="match status" value="1"/>
</dbReference>
<dbReference type="GO" id="GO:0006633">
    <property type="term" value="P:fatty acid biosynthetic process"/>
    <property type="evidence" value="ECO:0007669"/>
    <property type="project" value="TreeGrafter"/>
</dbReference>
<evidence type="ECO:0000313" key="7">
    <source>
        <dbReference type="EMBL" id="RCG26497.1"/>
    </source>
</evidence>
<dbReference type="Gene3D" id="3.40.50.12780">
    <property type="entry name" value="N-terminal domain of ligase-like"/>
    <property type="match status" value="1"/>
</dbReference>
<organism evidence="7 8">
    <name type="scientific">Sphaerisporangium album</name>
    <dbReference type="NCBI Taxonomy" id="509200"/>
    <lineage>
        <taxon>Bacteria</taxon>
        <taxon>Bacillati</taxon>
        <taxon>Actinomycetota</taxon>
        <taxon>Actinomycetes</taxon>
        <taxon>Streptosporangiales</taxon>
        <taxon>Streptosporangiaceae</taxon>
        <taxon>Sphaerisporangium</taxon>
    </lineage>
</organism>
<evidence type="ECO:0000256" key="1">
    <source>
        <dbReference type="ARBA" id="ARBA00006432"/>
    </source>
</evidence>
<feature type="domain" description="AMP-dependent synthetase/ligase" evidence="5">
    <location>
        <begin position="17"/>
        <end position="417"/>
    </location>
</feature>
<dbReference type="GO" id="GO:0071766">
    <property type="term" value="P:Actinobacterium-type cell wall biogenesis"/>
    <property type="evidence" value="ECO:0007669"/>
    <property type="project" value="UniProtKB-ARBA"/>
</dbReference>
<dbReference type="GO" id="GO:0070566">
    <property type="term" value="F:adenylyltransferase activity"/>
    <property type="evidence" value="ECO:0007669"/>
    <property type="project" value="TreeGrafter"/>
</dbReference>
<dbReference type="PANTHER" id="PTHR22754:SF32">
    <property type="entry name" value="DISCO-INTERACTING PROTEIN 2"/>
    <property type="match status" value="1"/>
</dbReference>
<dbReference type="InterPro" id="IPR040097">
    <property type="entry name" value="FAAL/FAAC"/>
</dbReference>
<comment type="caution">
    <text evidence="7">The sequence shown here is derived from an EMBL/GenBank/DDBJ whole genome shotgun (WGS) entry which is preliminary data.</text>
</comment>
<dbReference type="InterPro" id="IPR020845">
    <property type="entry name" value="AMP-binding_CS"/>
</dbReference>
<dbReference type="Pfam" id="PF23024">
    <property type="entry name" value="AMP-dom_DIP2-like"/>
    <property type="match status" value="1"/>
</dbReference>
<sequence>MPDLAGRTAQTLVHLLRTRAADRPEHIPHVYSEYGDKQNVELSYQRLDQNARAVAARLAGLCSPGDRVLLLYPPGLEFNAGFWGCLYAGVIGVPVAPPQLSKLEAGVARMRAIAANSDARVLLTDSPTAERLREALPLIGGFEHVRILATDDLQDGEAEEWRPVSVSGNTVAYLQYSSGSTGAPKGVALTHASVLANLRVIGTAVGITEESRVVSWLPTFHDMGLISAVLLPISADITTFQMAPLAFVQRPHRWLRMIAEVGATTSVAPNFAYDLCVRRITEPQMSELDLSGWDAAMCGAEPIRPATLDRFADMFAVCGFRRQALYPCYGLAETTLMVTGGPLGTGMRTAWADPDALASDRFRRDVDPRHGRLLASSGGMLAGMQVRIADAESLEVLPDGRIGGIFVSGDSVAQGYWNNPEATADCFNVRLNGAEGLFLSTGDLGFLQDGQLWVTGRRKDLIIVDGGNHYPQDIEATAAASHPAVQPNGCAAFQFEDGALGLVVEVNRRYRVATHLQPAADGGSVVLSAELEQAIRQSVSVAHNLRVDRLYLVRPRTIPLTSSGKIQRNLCRTLALDGALEERSAVAEQRAAADPVGRL</sequence>
<dbReference type="PANTHER" id="PTHR22754">
    <property type="entry name" value="DISCO-INTERACTING PROTEIN 2 DIP2 -RELATED"/>
    <property type="match status" value="1"/>
</dbReference>
<reference evidence="7 8" key="1">
    <citation type="submission" date="2018-06" db="EMBL/GenBank/DDBJ databases">
        <title>Sphaerisporangium craniellae sp. nov., isolated from a marine sponge in the South China Sea.</title>
        <authorList>
            <person name="Li L."/>
        </authorList>
    </citation>
    <scope>NUCLEOTIDE SEQUENCE [LARGE SCALE GENOMIC DNA]</scope>
    <source>
        <strain evidence="7 8">CCTCC AA 208026</strain>
    </source>
</reference>
<accession>A0A367F9Y8</accession>
<evidence type="ECO:0000259" key="5">
    <source>
        <dbReference type="Pfam" id="PF00501"/>
    </source>
</evidence>
<dbReference type="FunFam" id="3.40.50.12780:FF:000013">
    <property type="entry name" value="Long-chain-fatty-acid--AMP ligase FadD32"/>
    <property type="match status" value="1"/>
</dbReference>
<keyword evidence="8" id="KW-1185">Reference proteome</keyword>
<dbReference type="RefSeq" id="WP_114032070.1">
    <property type="nucleotide sequence ID" value="NZ_QOIL01000019.1"/>
</dbReference>
<evidence type="ECO:0000256" key="4">
    <source>
        <dbReference type="ARBA" id="ARBA00023098"/>
    </source>
</evidence>
<dbReference type="SUPFAM" id="SSF56801">
    <property type="entry name" value="Acetyl-CoA synthetase-like"/>
    <property type="match status" value="1"/>
</dbReference>
<dbReference type="GO" id="GO:0005886">
    <property type="term" value="C:plasma membrane"/>
    <property type="evidence" value="ECO:0007669"/>
    <property type="project" value="TreeGrafter"/>
</dbReference>
<dbReference type="Gene3D" id="3.30.300.30">
    <property type="match status" value="1"/>
</dbReference>
<dbReference type="Pfam" id="PF00501">
    <property type="entry name" value="AMP-binding"/>
    <property type="match status" value="1"/>
</dbReference>
<evidence type="ECO:0000256" key="3">
    <source>
        <dbReference type="ARBA" id="ARBA00022832"/>
    </source>
</evidence>
<dbReference type="InterPro" id="IPR042099">
    <property type="entry name" value="ANL_N_sf"/>
</dbReference>
<dbReference type="Proteomes" id="UP000253094">
    <property type="component" value="Unassembled WGS sequence"/>
</dbReference>
<dbReference type="InterPro" id="IPR045851">
    <property type="entry name" value="AMP-bd_C_sf"/>
</dbReference>
<proteinExistence type="inferred from homology"/>
<comment type="similarity">
    <text evidence="1">Belongs to the ATP-dependent AMP-binding enzyme family.</text>
</comment>
<keyword evidence="4" id="KW-0443">Lipid metabolism</keyword>
<dbReference type="GO" id="GO:0016874">
    <property type="term" value="F:ligase activity"/>
    <property type="evidence" value="ECO:0007669"/>
    <property type="project" value="UniProtKB-KW"/>
</dbReference>
<dbReference type="EMBL" id="QOIL01000019">
    <property type="protein sequence ID" value="RCG26497.1"/>
    <property type="molecule type" value="Genomic_DNA"/>
</dbReference>
<evidence type="ECO:0000313" key="8">
    <source>
        <dbReference type="Proteomes" id="UP000253094"/>
    </source>
</evidence>
<gene>
    <name evidence="7" type="ORF">DQ384_29070</name>
</gene>
<dbReference type="OrthoDB" id="3671040at2"/>
<name>A0A367F9Y8_9ACTN</name>
<dbReference type="InterPro" id="IPR000873">
    <property type="entry name" value="AMP-dep_synth/lig_dom"/>
</dbReference>
<feature type="domain" description="AMP-binding enzyme C-terminal" evidence="6">
    <location>
        <begin position="460"/>
        <end position="569"/>
    </location>
</feature>
<dbReference type="AlphaFoldDB" id="A0A367F9Y8"/>
<dbReference type="PROSITE" id="PS00455">
    <property type="entry name" value="AMP_BINDING"/>
    <property type="match status" value="1"/>
</dbReference>
<protein>
    <submittedName>
        <fullName evidence="7">Uncharacterized protein</fullName>
    </submittedName>
</protein>